<protein>
    <submittedName>
        <fullName evidence="2">ParA family protein</fullName>
    </submittedName>
</protein>
<reference evidence="2 3" key="1">
    <citation type="submission" date="2021-10" db="EMBL/GenBank/DDBJ databases">
        <title>Genome sequencing of Xanthomonas strains from NCPPB.</title>
        <authorList>
            <person name="Hussein R."/>
            <person name="Harrison J."/>
            <person name="Studholme D.J."/>
            <person name="Vicente J."/>
            <person name="Grant M."/>
        </authorList>
    </citation>
    <scope>NUCLEOTIDE SEQUENCE [LARGE SCALE GENOMIC DNA]</scope>
    <source>
        <strain evidence="2 3">NCPPB 101</strain>
    </source>
</reference>
<dbReference type="Proteomes" id="UP001199206">
    <property type="component" value="Unassembled WGS sequence"/>
</dbReference>
<dbReference type="RefSeq" id="WP_029218403.1">
    <property type="nucleotide sequence ID" value="NZ_CAWLZN010000001.1"/>
</dbReference>
<dbReference type="PANTHER" id="PTHR13696">
    <property type="entry name" value="P-LOOP CONTAINING NUCLEOSIDE TRIPHOSPHATE HYDROLASE"/>
    <property type="match status" value="1"/>
</dbReference>
<dbReference type="EMBL" id="JAJGQJ010000110">
    <property type="protein sequence ID" value="MCC4622550.1"/>
    <property type="molecule type" value="Genomic_DNA"/>
</dbReference>
<keyword evidence="3" id="KW-1185">Reference proteome</keyword>
<dbReference type="Pfam" id="PF01656">
    <property type="entry name" value="CbiA"/>
    <property type="match status" value="1"/>
</dbReference>
<dbReference type="InterPro" id="IPR027417">
    <property type="entry name" value="P-loop_NTPase"/>
</dbReference>
<evidence type="ECO:0000259" key="1">
    <source>
        <dbReference type="Pfam" id="PF01656"/>
    </source>
</evidence>
<comment type="caution">
    <text evidence="2">The sequence shown here is derived from an EMBL/GenBank/DDBJ whole genome shotgun (WGS) entry which is preliminary data.</text>
</comment>
<evidence type="ECO:0000313" key="2">
    <source>
        <dbReference type="EMBL" id="MCC4622550.1"/>
    </source>
</evidence>
<accession>A0ABS8HK23</accession>
<organism evidence="2 3">
    <name type="scientific">Xanthomonas cassavae CFBP 4642</name>
    <dbReference type="NCBI Taxonomy" id="1219375"/>
    <lineage>
        <taxon>Bacteria</taxon>
        <taxon>Pseudomonadati</taxon>
        <taxon>Pseudomonadota</taxon>
        <taxon>Gammaproteobacteria</taxon>
        <taxon>Lysobacterales</taxon>
        <taxon>Lysobacteraceae</taxon>
        <taxon>Xanthomonas</taxon>
    </lineage>
</organism>
<dbReference type="SUPFAM" id="SSF52540">
    <property type="entry name" value="P-loop containing nucleoside triphosphate hydrolases"/>
    <property type="match status" value="1"/>
</dbReference>
<feature type="domain" description="CobQ/CobB/MinD/ParA nucleotide binding" evidence="1">
    <location>
        <begin position="5"/>
        <end position="164"/>
    </location>
</feature>
<name>A0ABS8HK23_9XANT</name>
<proteinExistence type="predicted"/>
<sequence length="216" mass="22476">MKTLVLASQKGGAGKTTLAAHLAIAAEQAGVGPAVLIDTDPQGSLSAWWNSRDADTPALAAATLAELPAKLEALASAGFKLAVIDTPPAITDAIRDVVKLADLVLIPTRPSPHDLRAVGSTVDIAQEAGRPFAFALTQAKPTARLTVQAVAALSAHGPVAPSIVHDRVDYAGSMVDGRTVQETDGKGRSAEEITALFAFVQERMNDKKKARKKETV</sequence>
<evidence type="ECO:0000313" key="3">
    <source>
        <dbReference type="Proteomes" id="UP001199206"/>
    </source>
</evidence>
<dbReference type="CDD" id="cd02042">
    <property type="entry name" value="ParAB_family"/>
    <property type="match status" value="1"/>
</dbReference>
<dbReference type="InterPro" id="IPR050678">
    <property type="entry name" value="DNA_Partitioning_ATPase"/>
</dbReference>
<dbReference type="Gene3D" id="3.40.50.300">
    <property type="entry name" value="P-loop containing nucleotide triphosphate hydrolases"/>
    <property type="match status" value="1"/>
</dbReference>
<dbReference type="PIRSF" id="PIRSF009320">
    <property type="entry name" value="Nuc_binding_HP_1000"/>
    <property type="match status" value="1"/>
</dbReference>
<dbReference type="PANTHER" id="PTHR13696:SF96">
    <property type="entry name" value="COBQ_COBB_MIND_PARA NUCLEOTIDE BINDING DOMAIN-CONTAINING PROTEIN"/>
    <property type="match status" value="1"/>
</dbReference>
<dbReference type="InterPro" id="IPR002586">
    <property type="entry name" value="CobQ/CobB/MinD/ParA_Nub-bd_dom"/>
</dbReference>
<gene>
    <name evidence="2" type="ORF">LL965_21795</name>
</gene>